<accession>A0A0C2TFP3</accession>
<evidence type="ECO:0000256" key="4">
    <source>
        <dbReference type="ARBA" id="ARBA00022840"/>
    </source>
</evidence>
<dbReference type="Pfam" id="PF00005">
    <property type="entry name" value="ABC_tran"/>
    <property type="match status" value="3"/>
</dbReference>
<dbReference type="AlphaFoldDB" id="A0A0C2TFP3"/>
<evidence type="ECO:0000256" key="5">
    <source>
        <dbReference type="SAM" id="MobiDB-lite"/>
    </source>
</evidence>
<evidence type="ECO:0000256" key="2">
    <source>
        <dbReference type="ARBA" id="ARBA00022448"/>
    </source>
</evidence>
<dbReference type="PROSITE" id="PS50893">
    <property type="entry name" value="ABC_TRANSPORTER_2"/>
    <property type="match status" value="2"/>
</dbReference>
<comment type="similarity">
    <text evidence="1">Belongs to the ABC transporter superfamily.</text>
</comment>
<feature type="domain" description="ABC transporter" evidence="6">
    <location>
        <begin position="333"/>
        <end position="612"/>
    </location>
</feature>
<organism evidence="7 8">
    <name type="scientific">Amanita muscaria (strain Koide BX008)</name>
    <dbReference type="NCBI Taxonomy" id="946122"/>
    <lineage>
        <taxon>Eukaryota</taxon>
        <taxon>Fungi</taxon>
        <taxon>Dikarya</taxon>
        <taxon>Basidiomycota</taxon>
        <taxon>Agaricomycotina</taxon>
        <taxon>Agaricomycetes</taxon>
        <taxon>Agaricomycetidae</taxon>
        <taxon>Agaricales</taxon>
        <taxon>Pluteineae</taxon>
        <taxon>Amanitaceae</taxon>
        <taxon>Amanita</taxon>
    </lineage>
</organism>
<dbReference type="InterPro" id="IPR003593">
    <property type="entry name" value="AAA+_ATPase"/>
</dbReference>
<evidence type="ECO:0000313" key="8">
    <source>
        <dbReference type="Proteomes" id="UP000054549"/>
    </source>
</evidence>
<dbReference type="InParanoid" id="A0A0C2TFP3"/>
<dbReference type="SUPFAM" id="SSF52540">
    <property type="entry name" value="P-loop containing nucleoside triphosphate hydrolases"/>
    <property type="match status" value="2"/>
</dbReference>
<dbReference type="HOGENOM" id="CLU_000604_45_3_1"/>
<evidence type="ECO:0000256" key="3">
    <source>
        <dbReference type="ARBA" id="ARBA00022741"/>
    </source>
</evidence>
<dbReference type="Gene3D" id="3.40.50.300">
    <property type="entry name" value="P-loop containing nucleotide triphosphate hydrolases"/>
    <property type="match status" value="2"/>
</dbReference>
<reference evidence="7 8" key="1">
    <citation type="submission" date="2014-04" db="EMBL/GenBank/DDBJ databases">
        <title>Evolutionary Origins and Diversification of the Mycorrhizal Mutualists.</title>
        <authorList>
            <consortium name="DOE Joint Genome Institute"/>
            <consortium name="Mycorrhizal Genomics Consortium"/>
            <person name="Kohler A."/>
            <person name="Kuo A."/>
            <person name="Nagy L.G."/>
            <person name="Floudas D."/>
            <person name="Copeland A."/>
            <person name="Barry K.W."/>
            <person name="Cichocki N."/>
            <person name="Veneault-Fourrey C."/>
            <person name="LaButti K."/>
            <person name="Lindquist E.A."/>
            <person name="Lipzen A."/>
            <person name="Lundell T."/>
            <person name="Morin E."/>
            <person name="Murat C."/>
            <person name="Riley R."/>
            <person name="Ohm R."/>
            <person name="Sun H."/>
            <person name="Tunlid A."/>
            <person name="Henrissat B."/>
            <person name="Grigoriev I.V."/>
            <person name="Hibbett D.S."/>
            <person name="Martin F."/>
        </authorList>
    </citation>
    <scope>NUCLEOTIDE SEQUENCE [LARGE SCALE GENOMIC DNA]</scope>
    <source>
        <strain evidence="7 8">Koide BX008</strain>
    </source>
</reference>
<protein>
    <recommendedName>
        <fullName evidence="6">ABC transporter domain-containing protein</fullName>
    </recommendedName>
</protein>
<evidence type="ECO:0000313" key="7">
    <source>
        <dbReference type="EMBL" id="KIL65684.1"/>
    </source>
</evidence>
<keyword evidence="8" id="KW-1185">Reference proteome</keyword>
<dbReference type="InterPro" id="IPR003439">
    <property type="entry name" value="ABC_transporter-like_ATP-bd"/>
</dbReference>
<dbReference type="Proteomes" id="UP000054549">
    <property type="component" value="Unassembled WGS sequence"/>
</dbReference>
<feature type="region of interest" description="Disordered" evidence="5">
    <location>
        <begin position="165"/>
        <end position="190"/>
    </location>
</feature>
<dbReference type="OrthoDB" id="10255969at2759"/>
<evidence type="ECO:0000259" key="6">
    <source>
        <dbReference type="PROSITE" id="PS50893"/>
    </source>
</evidence>
<gene>
    <name evidence="7" type="ORF">M378DRAFT_161657</name>
</gene>
<dbReference type="FunCoup" id="A0A0C2TFP3">
    <property type="interactions" value="78"/>
</dbReference>
<evidence type="ECO:0000256" key="1">
    <source>
        <dbReference type="ARBA" id="ARBA00005417"/>
    </source>
</evidence>
<name>A0A0C2TFP3_AMAMK</name>
<dbReference type="PANTHER" id="PTHR43117:SF4">
    <property type="entry name" value="OSMOPROTECTANT IMPORT ATP-BINDING PROTEIN OSMV"/>
    <property type="match status" value="1"/>
</dbReference>
<proteinExistence type="inferred from homology"/>
<dbReference type="InterPro" id="IPR027417">
    <property type="entry name" value="P-loop_NTPase"/>
</dbReference>
<keyword evidence="4" id="KW-0067">ATP-binding</keyword>
<dbReference type="PANTHER" id="PTHR43117">
    <property type="entry name" value="OSMOPROTECTANT IMPORT ATP-BINDING PROTEIN OSMV"/>
    <property type="match status" value="1"/>
</dbReference>
<dbReference type="GO" id="GO:0016887">
    <property type="term" value="F:ATP hydrolysis activity"/>
    <property type="evidence" value="ECO:0007669"/>
    <property type="project" value="InterPro"/>
</dbReference>
<keyword evidence="3" id="KW-0547">Nucleotide-binding</keyword>
<feature type="domain" description="ABC transporter" evidence="6">
    <location>
        <begin position="22"/>
        <end position="317"/>
    </location>
</feature>
<dbReference type="SMART" id="SM00382">
    <property type="entry name" value="AAA"/>
    <property type="match status" value="2"/>
</dbReference>
<dbReference type="STRING" id="946122.A0A0C2TFP3"/>
<dbReference type="GO" id="GO:0005524">
    <property type="term" value="F:ATP binding"/>
    <property type="evidence" value="ECO:0007669"/>
    <property type="project" value="UniProtKB-KW"/>
</dbReference>
<sequence length="613" mass="68924">MTISPAIVLRRYSTHRSPLIHFPLSSIYNLGDAPPSSRNTGSKPIIQDLQWTVHDDEAWAVISSGSGKEAIFKALLGRLRISPHPPPPGGLFPLLSLPPNSEHTRDPYTSISLVSFRHHSGGQGGAFYDFTARYGAMRDEEQRVTLLESMFPRFLEMRREREPKFAWQREEGSASQTATRNSEPDESMLTEHEQRLFKDLVERTGLRHMLDVPVVTLSNGQMRRARIVKAVLKRPELMLLDEPLTGLDKESRPRLLDLLRELHSTKQPRVIMGLRAQDEIPSWVTHVAFVNKGRVQVGRKDDMLQSIEAHVLESVTPLSKMATGSEKKGRTVVDIKNANIAYDNRKVLSNISWTIRLGDRWHLQGANGSGKSTLLSLITGAHPLSFSLPRLSLYNQKRARIPTPLIQSRIGEMSPELFDAFPRRMPGMTVWAVLGTGFEGTFIERGRGSVGVGIGDGGLGVGIREQGTNEFCWDGIKGDKWEEVKEWRIKRCWEVLQQLGPDTWEHNTPPGRSSDVSPMTREFAKRRFTELSRGEQRIVLVMRALVGRPPLVLLDEALSGMSDGMVRAVKRYLSEGGLSDDQALVAISHWEDELPLHGHFQVIKLEKEEAFST</sequence>
<dbReference type="EMBL" id="KN818240">
    <property type="protein sequence ID" value="KIL65684.1"/>
    <property type="molecule type" value="Genomic_DNA"/>
</dbReference>
<keyword evidence="2" id="KW-0813">Transport</keyword>